<feature type="region of interest" description="Disordered" evidence="1">
    <location>
        <begin position="72"/>
        <end position="92"/>
    </location>
</feature>
<reference evidence="2 4" key="1">
    <citation type="journal article" date="2019" name="Sci. Rep.">
        <title>Orb-weaving spider Araneus ventricosus genome elucidates the spidroin gene catalogue.</title>
        <authorList>
            <person name="Kono N."/>
            <person name="Nakamura H."/>
            <person name="Ohtoshi R."/>
            <person name="Moran D.A.P."/>
            <person name="Shinohara A."/>
            <person name="Yoshida Y."/>
            <person name="Fujiwara M."/>
            <person name="Mori M."/>
            <person name="Tomita M."/>
            <person name="Arakawa K."/>
        </authorList>
    </citation>
    <scope>NUCLEOTIDE SEQUENCE [LARGE SCALE GENOMIC DNA]</scope>
</reference>
<accession>A0A4Y2TBU0</accession>
<evidence type="ECO:0000256" key="1">
    <source>
        <dbReference type="SAM" id="MobiDB-lite"/>
    </source>
</evidence>
<sequence length="92" mass="9894">MNSKLLKDKALLNLIECFQVGHGCLVVRSRLWGRRVPNSEPDSTNDKPYIGLVARRGSNVIPLVPCGSLERGVPAQVSSSASDHGSKLRGPS</sequence>
<evidence type="ECO:0000313" key="3">
    <source>
        <dbReference type="EMBL" id="GBN98119.1"/>
    </source>
</evidence>
<dbReference type="AlphaFoldDB" id="A0A4Y2TBU0"/>
<keyword evidence="4" id="KW-1185">Reference proteome</keyword>
<evidence type="ECO:0000313" key="2">
    <source>
        <dbReference type="EMBL" id="GBN98108.1"/>
    </source>
</evidence>
<name>A0A4Y2TBU0_ARAVE</name>
<dbReference type="EMBL" id="BGPR01027539">
    <property type="protein sequence ID" value="GBN98119.1"/>
    <property type="molecule type" value="Genomic_DNA"/>
</dbReference>
<evidence type="ECO:0000313" key="4">
    <source>
        <dbReference type="Proteomes" id="UP000499080"/>
    </source>
</evidence>
<proteinExistence type="predicted"/>
<comment type="caution">
    <text evidence="2">The sequence shown here is derived from an EMBL/GenBank/DDBJ whole genome shotgun (WGS) entry which is preliminary data.</text>
</comment>
<gene>
    <name evidence="3" type="ORF">AVEN_119420_1</name>
    <name evidence="2" type="ORF">AVEN_229148_1</name>
</gene>
<protein>
    <submittedName>
        <fullName evidence="2">Uncharacterized protein</fullName>
    </submittedName>
</protein>
<organism evidence="2 4">
    <name type="scientific">Araneus ventricosus</name>
    <name type="common">Orbweaver spider</name>
    <name type="synonym">Epeira ventricosa</name>
    <dbReference type="NCBI Taxonomy" id="182803"/>
    <lineage>
        <taxon>Eukaryota</taxon>
        <taxon>Metazoa</taxon>
        <taxon>Ecdysozoa</taxon>
        <taxon>Arthropoda</taxon>
        <taxon>Chelicerata</taxon>
        <taxon>Arachnida</taxon>
        <taxon>Araneae</taxon>
        <taxon>Araneomorphae</taxon>
        <taxon>Entelegynae</taxon>
        <taxon>Araneoidea</taxon>
        <taxon>Araneidae</taxon>
        <taxon>Araneus</taxon>
    </lineage>
</organism>
<dbReference type="EMBL" id="BGPR01027535">
    <property type="protein sequence ID" value="GBN98108.1"/>
    <property type="molecule type" value="Genomic_DNA"/>
</dbReference>
<dbReference type="Proteomes" id="UP000499080">
    <property type="component" value="Unassembled WGS sequence"/>
</dbReference>